<evidence type="ECO:0000313" key="5">
    <source>
        <dbReference type="EMBL" id="GFR60289.1"/>
    </source>
</evidence>
<feature type="domain" description="EF-hand" evidence="4">
    <location>
        <begin position="5"/>
        <end position="40"/>
    </location>
</feature>
<dbReference type="AlphaFoldDB" id="A0AAV4EHK0"/>
<gene>
    <name evidence="5" type="ORF">ElyMa_003526000</name>
</gene>
<evidence type="ECO:0000259" key="4">
    <source>
        <dbReference type="PROSITE" id="PS50222"/>
    </source>
</evidence>
<keyword evidence="3" id="KW-0514">Muscle protein</keyword>
<comment type="caution">
    <text evidence="5">The sequence shown here is derived from an EMBL/GenBank/DDBJ whole genome shotgun (WGS) entry which is preliminary data.</text>
</comment>
<sequence>MEEEEKLEEYRQAFELLDPTDEGSVTKEKLEQFLWALGHRPTHTEVCYIVADATQGSSLKIYFRGFLHLAKELTTPEDEEKELLETFRIFDKNRDGYIGASDLRFVLSRLGREITEEEADHMINEVDLDGDGRISFKEFVEALEHN</sequence>
<reference evidence="5 6" key="1">
    <citation type="journal article" date="2021" name="Elife">
        <title>Chloroplast acquisition without the gene transfer in kleptoplastic sea slugs, Plakobranchus ocellatus.</title>
        <authorList>
            <person name="Maeda T."/>
            <person name="Takahashi S."/>
            <person name="Yoshida T."/>
            <person name="Shimamura S."/>
            <person name="Takaki Y."/>
            <person name="Nagai Y."/>
            <person name="Toyoda A."/>
            <person name="Suzuki Y."/>
            <person name="Arimoto A."/>
            <person name="Ishii H."/>
            <person name="Satoh N."/>
            <person name="Nishiyama T."/>
            <person name="Hasebe M."/>
            <person name="Maruyama T."/>
            <person name="Minagawa J."/>
            <person name="Obokata J."/>
            <person name="Shigenobu S."/>
        </authorList>
    </citation>
    <scope>NUCLEOTIDE SEQUENCE [LARGE SCALE GENOMIC DNA]</scope>
</reference>
<dbReference type="SUPFAM" id="SSF47473">
    <property type="entry name" value="EF-hand"/>
    <property type="match status" value="1"/>
</dbReference>
<name>A0AAV4EHK0_9GAST</name>
<dbReference type="InterPro" id="IPR011992">
    <property type="entry name" value="EF-hand-dom_pair"/>
</dbReference>
<dbReference type="InterPro" id="IPR018247">
    <property type="entry name" value="EF_Hand_1_Ca_BS"/>
</dbReference>
<evidence type="ECO:0000256" key="1">
    <source>
        <dbReference type="ARBA" id="ARBA00022737"/>
    </source>
</evidence>
<dbReference type="PROSITE" id="PS00018">
    <property type="entry name" value="EF_HAND_1"/>
    <property type="match status" value="2"/>
</dbReference>
<dbReference type="PROSITE" id="PS50222">
    <property type="entry name" value="EF_HAND_2"/>
    <property type="match status" value="3"/>
</dbReference>
<feature type="domain" description="EF-hand" evidence="4">
    <location>
        <begin position="114"/>
        <end position="146"/>
    </location>
</feature>
<accession>A0AAV4EHK0</accession>
<dbReference type="GO" id="GO:0016460">
    <property type="term" value="C:myosin II complex"/>
    <property type="evidence" value="ECO:0007669"/>
    <property type="project" value="TreeGrafter"/>
</dbReference>
<keyword evidence="2" id="KW-0106">Calcium</keyword>
<evidence type="ECO:0000256" key="2">
    <source>
        <dbReference type="ARBA" id="ARBA00022837"/>
    </source>
</evidence>
<dbReference type="PANTHER" id="PTHR23048">
    <property type="entry name" value="MYOSIN LIGHT CHAIN 1, 3"/>
    <property type="match status" value="1"/>
</dbReference>
<organism evidence="5 6">
    <name type="scientific">Elysia marginata</name>
    <dbReference type="NCBI Taxonomy" id="1093978"/>
    <lineage>
        <taxon>Eukaryota</taxon>
        <taxon>Metazoa</taxon>
        <taxon>Spiralia</taxon>
        <taxon>Lophotrochozoa</taxon>
        <taxon>Mollusca</taxon>
        <taxon>Gastropoda</taxon>
        <taxon>Heterobranchia</taxon>
        <taxon>Euthyneura</taxon>
        <taxon>Panpulmonata</taxon>
        <taxon>Sacoglossa</taxon>
        <taxon>Placobranchoidea</taxon>
        <taxon>Plakobranchidae</taxon>
        <taxon>Elysia</taxon>
    </lineage>
</organism>
<evidence type="ECO:0000313" key="6">
    <source>
        <dbReference type="Proteomes" id="UP000762676"/>
    </source>
</evidence>
<dbReference type="SMART" id="SM00054">
    <property type="entry name" value="EFh"/>
    <property type="match status" value="3"/>
</dbReference>
<dbReference type="FunFam" id="1.10.238.10:FF:000001">
    <property type="entry name" value="Calmodulin 1"/>
    <property type="match status" value="1"/>
</dbReference>
<dbReference type="Proteomes" id="UP000762676">
    <property type="component" value="Unassembled WGS sequence"/>
</dbReference>
<protein>
    <submittedName>
        <fullName evidence="5">Calmodulin</fullName>
    </submittedName>
</protein>
<evidence type="ECO:0000256" key="3">
    <source>
        <dbReference type="ARBA" id="ARBA00023179"/>
    </source>
</evidence>
<keyword evidence="1" id="KW-0677">Repeat</keyword>
<proteinExistence type="predicted"/>
<keyword evidence="6" id="KW-1185">Reference proteome</keyword>
<dbReference type="PANTHER" id="PTHR23048:SF0">
    <property type="entry name" value="CALMODULIN LIKE 3"/>
    <property type="match status" value="1"/>
</dbReference>
<dbReference type="InterPro" id="IPR002048">
    <property type="entry name" value="EF_hand_dom"/>
</dbReference>
<dbReference type="GO" id="GO:0005509">
    <property type="term" value="F:calcium ion binding"/>
    <property type="evidence" value="ECO:0007669"/>
    <property type="project" value="InterPro"/>
</dbReference>
<dbReference type="InterPro" id="IPR050230">
    <property type="entry name" value="CALM/Myosin/TropC-like"/>
</dbReference>
<dbReference type="Gene3D" id="1.10.238.10">
    <property type="entry name" value="EF-hand"/>
    <property type="match status" value="1"/>
</dbReference>
<dbReference type="Pfam" id="PF13499">
    <property type="entry name" value="EF-hand_7"/>
    <property type="match status" value="1"/>
</dbReference>
<dbReference type="EMBL" id="BMAT01007234">
    <property type="protein sequence ID" value="GFR60289.1"/>
    <property type="molecule type" value="Genomic_DNA"/>
</dbReference>
<feature type="domain" description="EF-hand" evidence="4">
    <location>
        <begin position="78"/>
        <end position="113"/>
    </location>
</feature>
<dbReference type="CDD" id="cd00051">
    <property type="entry name" value="EFh"/>
    <property type="match status" value="1"/>
</dbReference>